<evidence type="ECO:0000313" key="2">
    <source>
        <dbReference type="EMBL" id="CAB4674043.1"/>
    </source>
</evidence>
<accession>A0A6J6MNQ0</accession>
<dbReference type="EMBL" id="CAEZWY010000076">
    <property type="protein sequence ID" value="CAB4674043.1"/>
    <property type="molecule type" value="Genomic_DNA"/>
</dbReference>
<sequence>MQKKNLAAAIATGLILTLGAAGMASAHGMGGKNGDKPEQTAKLTLITSTIGIDVATLKTRLQAGDSLATIAGSKTAALIAALVAAKTNEIDAAVTSGKLTAAKATTLKTNLTEHITAKVNQVRGPGMGKGMDKGKGKGHGMGKGHGRP</sequence>
<protein>
    <submittedName>
        <fullName evidence="2">Unannotated protein</fullName>
    </submittedName>
</protein>
<feature type="region of interest" description="Disordered" evidence="1">
    <location>
        <begin position="122"/>
        <end position="148"/>
    </location>
</feature>
<organism evidence="2">
    <name type="scientific">freshwater metagenome</name>
    <dbReference type="NCBI Taxonomy" id="449393"/>
    <lineage>
        <taxon>unclassified sequences</taxon>
        <taxon>metagenomes</taxon>
        <taxon>ecological metagenomes</taxon>
    </lineage>
</organism>
<name>A0A6J6MNQ0_9ZZZZ</name>
<proteinExistence type="predicted"/>
<gene>
    <name evidence="2" type="ORF">UFOPK2312_00737</name>
</gene>
<reference evidence="2" key="1">
    <citation type="submission" date="2020-05" db="EMBL/GenBank/DDBJ databases">
        <authorList>
            <person name="Chiriac C."/>
            <person name="Salcher M."/>
            <person name="Ghai R."/>
            <person name="Kavagutti S V."/>
        </authorList>
    </citation>
    <scope>NUCLEOTIDE SEQUENCE</scope>
</reference>
<feature type="compositionally biased region" description="Basic residues" evidence="1">
    <location>
        <begin position="136"/>
        <end position="148"/>
    </location>
</feature>
<evidence type="ECO:0000256" key="1">
    <source>
        <dbReference type="SAM" id="MobiDB-lite"/>
    </source>
</evidence>
<dbReference type="AlphaFoldDB" id="A0A6J6MNQ0"/>